<reference evidence="4 5" key="1">
    <citation type="journal article" date="2019" name="Sci. Rep.">
        <title>Orb-weaving spider Araneus ventricosus genome elucidates the spidroin gene catalogue.</title>
        <authorList>
            <person name="Kono N."/>
            <person name="Nakamura H."/>
            <person name="Ohtoshi R."/>
            <person name="Moran D.A.P."/>
            <person name="Shinohara A."/>
            <person name="Yoshida Y."/>
            <person name="Fujiwara M."/>
            <person name="Mori M."/>
            <person name="Tomita M."/>
            <person name="Arakawa K."/>
        </authorList>
    </citation>
    <scope>NUCLEOTIDE SEQUENCE [LARGE SCALE GENOMIC DNA]</scope>
</reference>
<evidence type="ECO:0000313" key="5">
    <source>
        <dbReference type="Proteomes" id="UP000499080"/>
    </source>
</evidence>
<dbReference type="PROSITE" id="PS51939">
    <property type="entry name" value="XRRM"/>
    <property type="match status" value="1"/>
</dbReference>
<name>A0A4Y2URI7_ARAVE</name>
<dbReference type="Gene3D" id="3.30.70.330">
    <property type="match status" value="1"/>
</dbReference>
<keyword evidence="1 2" id="KW-0694">RNA-binding</keyword>
<dbReference type="EMBL" id="BGPR01038941">
    <property type="protein sequence ID" value="GBO14842.1"/>
    <property type="molecule type" value="Genomic_DNA"/>
</dbReference>
<dbReference type="OrthoDB" id="439993at2759"/>
<gene>
    <name evidence="4" type="ORF">AVEN_110397_1</name>
</gene>
<evidence type="ECO:0000259" key="3">
    <source>
        <dbReference type="PROSITE" id="PS51939"/>
    </source>
</evidence>
<sequence length="106" mass="12334">MTLRKEKVKAAAHVAYIDAQLDIRNVHSMSYPEEANFIIQEKKLDNFGTVSLLEGTEEKSYWTKIQEDRKAKFSSPLVRKKRGRDKIIAKAAKLAEHKNKHIYFDE</sequence>
<evidence type="ECO:0000256" key="2">
    <source>
        <dbReference type="PROSITE-ProRule" id="PRU01288"/>
    </source>
</evidence>
<dbReference type="Pfam" id="PF08777">
    <property type="entry name" value="RRM_3"/>
    <property type="match status" value="1"/>
</dbReference>
<proteinExistence type="predicted"/>
<evidence type="ECO:0000256" key="1">
    <source>
        <dbReference type="ARBA" id="ARBA00022884"/>
    </source>
</evidence>
<dbReference type="GO" id="GO:1990904">
    <property type="term" value="C:ribonucleoprotein complex"/>
    <property type="evidence" value="ECO:0007669"/>
    <property type="project" value="UniProtKB-UniRule"/>
</dbReference>
<accession>A0A4Y2URI7</accession>
<evidence type="ECO:0000313" key="4">
    <source>
        <dbReference type="EMBL" id="GBO14842.1"/>
    </source>
</evidence>
<comment type="caution">
    <text evidence="4">The sequence shown here is derived from an EMBL/GenBank/DDBJ whole genome shotgun (WGS) entry which is preliminary data.</text>
</comment>
<feature type="domain" description="XRRM" evidence="3">
    <location>
        <begin position="1"/>
        <end position="93"/>
    </location>
</feature>
<protein>
    <recommendedName>
        <fullName evidence="3">XRRM domain-containing protein</fullName>
    </recommendedName>
</protein>
<dbReference type="InterPro" id="IPR012677">
    <property type="entry name" value="Nucleotide-bd_a/b_plait_sf"/>
</dbReference>
<dbReference type="GO" id="GO:0003723">
    <property type="term" value="F:RNA binding"/>
    <property type="evidence" value="ECO:0007669"/>
    <property type="project" value="UniProtKB-KW"/>
</dbReference>
<organism evidence="4 5">
    <name type="scientific">Araneus ventricosus</name>
    <name type="common">Orbweaver spider</name>
    <name type="synonym">Epeira ventricosa</name>
    <dbReference type="NCBI Taxonomy" id="182803"/>
    <lineage>
        <taxon>Eukaryota</taxon>
        <taxon>Metazoa</taxon>
        <taxon>Ecdysozoa</taxon>
        <taxon>Arthropoda</taxon>
        <taxon>Chelicerata</taxon>
        <taxon>Arachnida</taxon>
        <taxon>Araneae</taxon>
        <taxon>Araneomorphae</taxon>
        <taxon>Entelegynae</taxon>
        <taxon>Araneoidea</taxon>
        <taxon>Araneidae</taxon>
        <taxon>Araneus</taxon>
    </lineage>
</organism>
<dbReference type="Proteomes" id="UP000499080">
    <property type="component" value="Unassembled WGS sequence"/>
</dbReference>
<keyword evidence="5" id="KW-1185">Reference proteome</keyword>
<dbReference type="AlphaFoldDB" id="A0A4Y2URI7"/>
<dbReference type="InterPro" id="IPR014886">
    <property type="entry name" value="La_xRRM"/>
</dbReference>